<accession>A0A0C1V7V2</accession>
<reference evidence="1 2" key="1">
    <citation type="journal article" date="2014" name="G3 (Bethesda)">
        <title>Genome sequence of Candidatus Riesia pediculischaeffi, endosymbiont of chimpanzee lice, and genomic comparison of recently acquired endosymbionts from human and chimpanzee lice.</title>
        <authorList>
            <person name="Boyd B.M."/>
            <person name="Allen J.M."/>
            <person name="de Crecy-Lagard V."/>
            <person name="Reed D.L."/>
        </authorList>
    </citation>
    <scope>NUCLEOTIDE SEQUENCE [LARGE SCALE GENOMIC DNA]</scope>
    <source>
        <strain evidence="1 2">PTSU</strain>
    </source>
</reference>
<dbReference type="EMBL" id="AWXV01000004">
    <property type="protein sequence ID" value="KIE63918.1"/>
    <property type="molecule type" value="Genomic_DNA"/>
</dbReference>
<proteinExistence type="predicted"/>
<gene>
    <name evidence="1" type="ORF">P689_12287</name>
</gene>
<organism evidence="1 2">
    <name type="scientific">Candidatus Riesia pediculischaeffi PTSU</name>
    <dbReference type="NCBI Taxonomy" id="1401651"/>
    <lineage>
        <taxon>Bacteria</taxon>
        <taxon>Pseudomonadati</taxon>
        <taxon>Pseudomonadota</taxon>
        <taxon>Gammaproteobacteria</taxon>
        <taxon>Enterobacterales</taxon>
        <taxon>Enterobacteriaceae</taxon>
        <taxon>Candidatus Riesia</taxon>
    </lineage>
</organism>
<evidence type="ECO:0000313" key="2">
    <source>
        <dbReference type="Proteomes" id="UP000054529"/>
    </source>
</evidence>
<comment type="caution">
    <text evidence="1">The sequence shown here is derived from an EMBL/GenBank/DDBJ whole genome shotgun (WGS) entry which is preliminary data.</text>
</comment>
<dbReference type="AlphaFoldDB" id="A0A0C1V7V2"/>
<protein>
    <submittedName>
        <fullName evidence="1">Uncharacterized protein</fullName>
    </submittedName>
</protein>
<name>A0A0C1V7V2_9ENTR</name>
<sequence length="38" mass="4390">MQPNDREIQLISSEILKNLNSIVMESLFSHLFSRAKIS</sequence>
<dbReference type="HOGENOM" id="CLU_3326110_0_0_6"/>
<evidence type="ECO:0000313" key="1">
    <source>
        <dbReference type="EMBL" id="KIE63918.1"/>
    </source>
</evidence>
<dbReference type="Proteomes" id="UP000054529">
    <property type="component" value="Unassembled WGS sequence"/>
</dbReference>